<dbReference type="Proteomes" id="UP000322110">
    <property type="component" value="Unassembled WGS sequence"/>
</dbReference>
<dbReference type="PANTHER" id="PTHR43639:SF1">
    <property type="entry name" value="SHORT-CHAIN DEHYDROGENASE_REDUCTASE FAMILY PROTEIN"/>
    <property type="match status" value="1"/>
</dbReference>
<dbReference type="PANTHER" id="PTHR43639">
    <property type="entry name" value="OXIDOREDUCTASE, SHORT-CHAIN DEHYDROGENASE/REDUCTASE FAMILY (AFU_ORTHOLOGUE AFUA_5G02870)"/>
    <property type="match status" value="1"/>
</dbReference>
<dbReference type="PROSITE" id="PS51318">
    <property type="entry name" value="TAT"/>
    <property type="match status" value="1"/>
</dbReference>
<dbReference type="EMBL" id="VUKA01000002">
    <property type="protein sequence ID" value="KAA2213857.1"/>
    <property type="molecule type" value="Genomic_DNA"/>
</dbReference>
<evidence type="ECO:0000313" key="4">
    <source>
        <dbReference type="Proteomes" id="UP000322110"/>
    </source>
</evidence>
<dbReference type="InterPro" id="IPR002347">
    <property type="entry name" value="SDR_fam"/>
</dbReference>
<dbReference type="Pfam" id="PF13561">
    <property type="entry name" value="adh_short_C2"/>
    <property type="match status" value="1"/>
</dbReference>
<dbReference type="PRINTS" id="PR00081">
    <property type="entry name" value="GDHRDH"/>
</dbReference>
<name>A0A5B2TH98_9PROT</name>
<evidence type="ECO:0000313" key="3">
    <source>
        <dbReference type="EMBL" id="KAA2213857.1"/>
    </source>
</evidence>
<dbReference type="Gene3D" id="3.40.50.720">
    <property type="entry name" value="NAD(P)-binding Rossmann-like Domain"/>
    <property type="match status" value="1"/>
</dbReference>
<comment type="caution">
    <text evidence="3">The sequence shown here is derived from an EMBL/GenBank/DDBJ whole genome shotgun (WGS) entry which is preliminary data.</text>
</comment>
<dbReference type="GO" id="GO:0016491">
    <property type="term" value="F:oxidoreductase activity"/>
    <property type="evidence" value="ECO:0007669"/>
    <property type="project" value="UniProtKB-KW"/>
</dbReference>
<organism evidence="3 4">
    <name type="scientific">Teichococcus oryzae</name>
    <dbReference type="NCBI Taxonomy" id="1608942"/>
    <lineage>
        <taxon>Bacteria</taxon>
        <taxon>Pseudomonadati</taxon>
        <taxon>Pseudomonadota</taxon>
        <taxon>Alphaproteobacteria</taxon>
        <taxon>Acetobacterales</taxon>
        <taxon>Roseomonadaceae</taxon>
        <taxon>Roseomonas</taxon>
    </lineage>
</organism>
<dbReference type="InterPro" id="IPR036291">
    <property type="entry name" value="NAD(P)-bd_dom_sf"/>
</dbReference>
<dbReference type="InterPro" id="IPR006311">
    <property type="entry name" value="TAT_signal"/>
</dbReference>
<reference evidence="3 4" key="1">
    <citation type="journal article" date="2015" name="Int. J. Syst. Evol. Microbiol.">
        <title>Roseomonas oryzae sp. nov., isolated from paddy rhizosphere soil.</title>
        <authorList>
            <person name="Ramaprasad E.V."/>
            <person name="Sasikala Ch."/>
            <person name="Ramana Ch.V."/>
        </authorList>
    </citation>
    <scope>NUCLEOTIDE SEQUENCE [LARGE SCALE GENOMIC DNA]</scope>
    <source>
        <strain evidence="3 4">KCTC 42542</strain>
    </source>
</reference>
<dbReference type="SUPFAM" id="SSF51735">
    <property type="entry name" value="NAD(P)-binding Rossmann-fold domains"/>
    <property type="match status" value="1"/>
</dbReference>
<comment type="similarity">
    <text evidence="1">Belongs to the short-chain dehydrogenases/reductases (SDR) family.</text>
</comment>
<keyword evidence="2" id="KW-0560">Oxidoreductase</keyword>
<gene>
    <name evidence="3" type="ORF">F0Q34_07340</name>
</gene>
<proteinExistence type="inferred from homology"/>
<accession>A0A5B2TH98</accession>
<keyword evidence="4" id="KW-1185">Reference proteome</keyword>
<dbReference type="OrthoDB" id="8112199at2"/>
<evidence type="ECO:0000256" key="1">
    <source>
        <dbReference type="ARBA" id="ARBA00006484"/>
    </source>
</evidence>
<sequence length="249" mass="25075">MASRRILVTGASSGIGAATVRALAAPGVALAVHARNNRDGAERSAAAAREQGAEAEVLMADLARPEAPERLVQEAAAALGGLDVLVSNAGFADRTPVAGLTDAAFAHSQDTILGALFRLARAAGPILAEGEAPRLVAVSSFVAHNFRTDSTVFPASAAAKAGVEALVKALALEWAPLVTVNAVAPGYTEKDSGAHAALDGPAWEAVKARIPLRRLGKPADVAAAIAFLASPAAGYITGQCLHVDGGVVI</sequence>
<dbReference type="FunFam" id="3.40.50.720:FF:000173">
    <property type="entry name" value="3-oxoacyl-[acyl-carrier protein] reductase"/>
    <property type="match status" value="1"/>
</dbReference>
<dbReference type="AlphaFoldDB" id="A0A5B2TH98"/>
<evidence type="ECO:0000256" key="2">
    <source>
        <dbReference type="ARBA" id="ARBA00023002"/>
    </source>
</evidence>
<protein>
    <submittedName>
        <fullName evidence="3">SDR family oxidoreductase</fullName>
    </submittedName>
</protein>
<dbReference type="RefSeq" id="WP_149811513.1">
    <property type="nucleotide sequence ID" value="NZ_VUKA01000002.1"/>
</dbReference>